<feature type="binding site" evidence="6">
    <location>
        <position position="711"/>
    </location>
    <ligand>
        <name>Zn(2+)</name>
        <dbReference type="ChEBI" id="CHEBI:29105"/>
    </ligand>
</feature>
<keyword evidence="5 6" id="KW-0472">Membrane</keyword>
<keyword evidence="9" id="KW-1185">Reference proteome</keyword>
<sequence>MSGSGHALRERLAGWIEHLEHVLPAQAPIRNFVHHNTLHGLQHLPFPEALAEAARLTGARPWAEAAQCRAWLAAGRIAPADLDAAFAAALPAPDAPVPGWPALTRRAVLHEAFRDDLSPPSAARIAWLQDEGALLRRRPHLSPAAAARLRAAGDETAALRALWAAADALLGTATPAPAGDDVRFAAFFPPPAVPAEWRQAVRGLWHELASRVGREWTLAALLARLTGEDVLETVRPLLIRQLAAHLDLGVAGWRNPARAGGFYAAWRASAGVDWGWELAELVAARDEIAALPDDPVDVIARELIHLGPNETHWGDYLQRLALDLPGWSGMFLWRDRHGGAGEPAPVAMADYLAVRLVLERLCCEDLVRRTWGLPLFLSELGDHFLTHPAELWVRHARFSGGLSEADAQAAQRLIDGEAASAHDWEQLAERASAAPAAAAASDRRWPLFVLAQRLGIDAAALAAAGRAGAEALLAAADLDPDRRGYVWLLAYEENYRRQIYAALAANHGRRTAGGGRAAAQLVFCMDDREEGTRRHLEEVNPALQTFGAAGFFGVPMWWRGLDDAAPTALCPVVVTPANEVRELPRAGAEALADAHARRRSLRLEWQQRLHGATRDGLFAAPLLTALAAPLAAGALALQALAPTTLGRWQQRWREGFDGTVPTRLALTAADAAAAPPRAGFTDEEQVARVAGFLVSIGLTRDFAPLVVIVGHGSNSANNPHLAAYDCGACSGRHGGPNARALAAMANRPEVRAGLAARGLRIPDDCHFLGAEHNTGDETLAWFDADLLPERHRERFAALCGDLAEALARHAVERCRRFASAPPAPAPAQALAHLAGRRHDWSQARPELGHATVAAAFIGRRAMSRGAFFDRRVFLISYDPDGDADGAVLEAILLAAGPVGAGIALEYYFSTVDNLRFGCGSKIAHNLAGLVGVMDGTASDLRTGLPRQMIEIHEPMRLLVVLEQTRETVAAIYARQPPLAELIGNGWINVAVQEPASGALFSFDPVRGWLPWHGDGAPVPRAPSSAAWLGDHREPLPPALLEPAP</sequence>
<gene>
    <name evidence="6" type="primary">dabA</name>
    <name evidence="8" type="ORF">IWH25_00455</name>
</gene>
<evidence type="ECO:0000313" key="8">
    <source>
        <dbReference type="EMBL" id="QRJ63867.1"/>
    </source>
</evidence>
<keyword evidence="3 6" id="KW-0479">Metal-binding</keyword>
<dbReference type="KEGG" id="ares:IWH25_00455"/>
<dbReference type="EMBL" id="CP064781">
    <property type="protein sequence ID" value="QRJ63867.1"/>
    <property type="molecule type" value="Genomic_DNA"/>
</dbReference>
<proteinExistence type="inferred from homology"/>
<evidence type="ECO:0000256" key="7">
    <source>
        <dbReference type="SAM" id="MobiDB-lite"/>
    </source>
</evidence>
<evidence type="ECO:0000256" key="6">
    <source>
        <dbReference type="HAMAP-Rule" id="MF_01871"/>
    </source>
</evidence>
<accession>A0A974SP39</accession>
<evidence type="ECO:0000256" key="4">
    <source>
        <dbReference type="ARBA" id="ARBA00022833"/>
    </source>
</evidence>
<dbReference type="PANTHER" id="PTHR38344:SF1">
    <property type="entry name" value="INORGANIC CARBON TRANSPORTER SUBUNIT DABA-RELATED"/>
    <property type="match status" value="1"/>
</dbReference>
<evidence type="ECO:0000256" key="5">
    <source>
        <dbReference type="ARBA" id="ARBA00023136"/>
    </source>
</evidence>
<comment type="subunit">
    <text evidence="6">Forms a complex with DabB.</text>
</comment>
<evidence type="ECO:0000256" key="1">
    <source>
        <dbReference type="ARBA" id="ARBA00022448"/>
    </source>
</evidence>
<keyword evidence="4 6" id="KW-0862">Zinc</keyword>
<dbReference type="InterPro" id="IPR018752">
    <property type="entry name" value="DabA"/>
</dbReference>
<comment type="similarity">
    <text evidence="6">Belongs to the inorganic carbon transporter (TC 9.A.2) DabA family.</text>
</comment>
<dbReference type="Proteomes" id="UP000663444">
    <property type="component" value="Chromosome"/>
</dbReference>
<comment type="cofactor">
    <cofactor evidence="6">
        <name>Zn(2+)</name>
        <dbReference type="ChEBI" id="CHEBI:29105"/>
    </cofactor>
</comment>
<evidence type="ECO:0000313" key="9">
    <source>
        <dbReference type="Proteomes" id="UP000663444"/>
    </source>
</evidence>
<dbReference type="PANTHER" id="PTHR38344">
    <property type="entry name" value="UPF0753 PROTEIN AQ_863"/>
    <property type="match status" value="1"/>
</dbReference>
<feature type="compositionally biased region" description="Pro residues" evidence="7">
    <location>
        <begin position="1035"/>
        <end position="1044"/>
    </location>
</feature>
<comment type="subcellular location">
    <subcellularLocation>
        <location evidence="6">Cell membrane</location>
        <topology evidence="6">Peripheral membrane protein</topology>
    </subcellularLocation>
</comment>
<dbReference type="HAMAP" id="MF_01871">
    <property type="entry name" value="DabA"/>
    <property type="match status" value="1"/>
</dbReference>
<evidence type="ECO:0000256" key="3">
    <source>
        <dbReference type="ARBA" id="ARBA00022723"/>
    </source>
</evidence>
<feature type="binding site" evidence="6">
    <location>
        <position position="526"/>
    </location>
    <ligand>
        <name>Zn(2+)</name>
        <dbReference type="ChEBI" id="CHEBI:29105"/>
    </ligand>
</feature>
<keyword evidence="2 6" id="KW-1003">Cell membrane</keyword>
<name>A0A974SP39_9RHOO</name>
<feature type="binding site" evidence="6">
    <location>
        <position position="524"/>
    </location>
    <ligand>
        <name>Zn(2+)</name>
        <dbReference type="ChEBI" id="CHEBI:29105"/>
    </ligand>
</feature>
<comment type="function">
    <text evidence="6">Part of an energy-coupled inorganic carbon pump.</text>
</comment>
<reference evidence="8" key="1">
    <citation type="submission" date="2020-11" db="EMBL/GenBank/DDBJ databases">
        <title>Azospira restricta DSM 18626 genome sequence.</title>
        <authorList>
            <person name="Moe W.M."/>
        </authorList>
    </citation>
    <scope>NUCLEOTIDE SEQUENCE</scope>
    <source>
        <strain evidence="8">DSM 18626</strain>
    </source>
</reference>
<organism evidence="8 9">
    <name type="scientific">Azospira restricta</name>
    <dbReference type="NCBI Taxonomy" id="404405"/>
    <lineage>
        <taxon>Bacteria</taxon>
        <taxon>Pseudomonadati</taxon>
        <taxon>Pseudomonadota</taxon>
        <taxon>Betaproteobacteria</taxon>
        <taxon>Rhodocyclales</taxon>
        <taxon>Rhodocyclaceae</taxon>
        <taxon>Azospira</taxon>
    </lineage>
</organism>
<dbReference type="AlphaFoldDB" id="A0A974SP39"/>
<feature type="binding site" evidence="6">
    <location>
        <position position="726"/>
    </location>
    <ligand>
        <name>Zn(2+)</name>
        <dbReference type="ChEBI" id="CHEBI:29105"/>
    </ligand>
</feature>
<protein>
    <recommendedName>
        <fullName evidence="6">Probable inorganic carbon transporter subunit DabA</fullName>
    </recommendedName>
</protein>
<dbReference type="Pfam" id="PF10070">
    <property type="entry name" value="DabA"/>
    <property type="match status" value="1"/>
</dbReference>
<keyword evidence="1 6" id="KW-0813">Transport</keyword>
<dbReference type="GO" id="GO:0008270">
    <property type="term" value="F:zinc ion binding"/>
    <property type="evidence" value="ECO:0007669"/>
    <property type="project" value="UniProtKB-UniRule"/>
</dbReference>
<dbReference type="GO" id="GO:0005886">
    <property type="term" value="C:plasma membrane"/>
    <property type="evidence" value="ECO:0007669"/>
    <property type="project" value="UniProtKB-SubCell"/>
</dbReference>
<feature type="region of interest" description="Disordered" evidence="7">
    <location>
        <begin position="1022"/>
        <end position="1044"/>
    </location>
</feature>
<evidence type="ECO:0000256" key="2">
    <source>
        <dbReference type="ARBA" id="ARBA00022475"/>
    </source>
</evidence>
<dbReference type="RefSeq" id="WP_203387399.1">
    <property type="nucleotide sequence ID" value="NZ_CP064781.1"/>
</dbReference>